<evidence type="ECO:0000256" key="2">
    <source>
        <dbReference type="ARBA" id="ARBA00004370"/>
    </source>
</evidence>
<keyword evidence="6 10" id="KW-0812">Transmembrane</keyword>
<keyword evidence="5" id="KW-0808">Transferase</keyword>
<dbReference type="EC" id="2.7.13.3" evidence="3"/>
<evidence type="ECO:0000256" key="6">
    <source>
        <dbReference type="ARBA" id="ARBA00022692"/>
    </source>
</evidence>
<dbReference type="InterPro" id="IPR003594">
    <property type="entry name" value="HATPase_dom"/>
</dbReference>
<sequence>MSDTPASPPLQRPPPSLRARLLRHVLVPLALTWFAGTAISVLVANGFTQRAFDRALLDDAYAIAANVRVKGGALDLALSSRELKSVLFDQVETVYFAVLLPDGSMLSGNASLPAPPPRDEAYRFSDISYRGRALRAVRVRVSEPQAFEVITAQTVHARSAMLRSVLLYSVVSQVLLLGALAFWLRRAIQADLRPLAAFQAELAGRDARGLEPVPVQASTRDLQHLGAAVNGLLARVAEGVRAQREFAGNVAHELRTPLAGIRALAAYGLAHKDPAVWHEQLAGVAASEARASHLVDQLLALALADEVRGAVPRQPVALDDLARDAVLRFLPRADAAGVDLGARGLEQPVVVPGQTVLVEGVLGNLIDNALRYGRPAQEGVAPRITVEIAHEGAENGAGEVVLSVVDNGPGIPQGLRTDLMQRWAQGRDGERLGQGAGLGLAIVARYAELLGARLVLGAGPDGQGLRVGLVFAPPEPA</sequence>
<evidence type="ECO:0000313" key="13">
    <source>
        <dbReference type="Proteomes" id="UP000199317"/>
    </source>
</evidence>
<keyword evidence="7 12" id="KW-0418">Kinase</keyword>
<name>A0A1H0TJJ1_9BURK</name>
<dbReference type="PANTHER" id="PTHR45436">
    <property type="entry name" value="SENSOR HISTIDINE KINASE YKOH"/>
    <property type="match status" value="1"/>
</dbReference>
<feature type="transmembrane region" description="Helical" evidence="10">
    <location>
        <begin position="25"/>
        <end position="47"/>
    </location>
</feature>
<feature type="transmembrane region" description="Helical" evidence="10">
    <location>
        <begin position="165"/>
        <end position="184"/>
    </location>
</feature>
<comment type="subcellular location">
    <subcellularLocation>
        <location evidence="2">Membrane</location>
    </subcellularLocation>
</comment>
<dbReference type="InterPro" id="IPR005467">
    <property type="entry name" value="His_kinase_dom"/>
</dbReference>
<dbReference type="GO" id="GO:0000155">
    <property type="term" value="F:phosphorelay sensor kinase activity"/>
    <property type="evidence" value="ECO:0007669"/>
    <property type="project" value="InterPro"/>
</dbReference>
<comment type="catalytic activity">
    <reaction evidence="1">
        <text>ATP + protein L-histidine = ADP + protein N-phospho-L-histidine.</text>
        <dbReference type="EC" id="2.7.13.3"/>
    </reaction>
</comment>
<feature type="domain" description="Histidine kinase" evidence="11">
    <location>
        <begin position="249"/>
        <end position="473"/>
    </location>
</feature>
<dbReference type="CDD" id="cd00082">
    <property type="entry name" value="HisKA"/>
    <property type="match status" value="1"/>
</dbReference>
<dbReference type="InterPro" id="IPR050428">
    <property type="entry name" value="TCS_sensor_his_kinase"/>
</dbReference>
<dbReference type="SUPFAM" id="SSF47384">
    <property type="entry name" value="Homodimeric domain of signal transducing histidine kinase"/>
    <property type="match status" value="1"/>
</dbReference>
<dbReference type="Gene3D" id="3.30.565.10">
    <property type="entry name" value="Histidine kinase-like ATPase, C-terminal domain"/>
    <property type="match status" value="1"/>
</dbReference>
<keyword evidence="8 10" id="KW-1133">Transmembrane helix</keyword>
<dbReference type="Proteomes" id="UP000199317">
    <property type="component" value="Unassembled WGS sequence"/>
</dbReference>
<dbReference type="Pfam" id="PF00512">
    <property type="entry name" value="HisKA"/>
    <property type="match status" value="1"/>
</dbReference>
<evidence type="ECO:0000259" key="11">
    <source>
        <dbReference type="PROSITE" id="PS50109"/>
    </source>
</evidence>
<evidence type="ECO:0000256" key="4">
    <source>
        <dbReference type="ARBA" id="ARBA00022553"/>
    </source>
</evidence>
<dbReference type="InterPro" id="IPR013727">
    <property type="entry name" value="2CSK_N"/>
</dbReference>
<keyword evidence="9 10" id="KW-0472">Membrane</keyword>
<dbReference type="Pfam" id="PF02518">
    <property type="entry name" value="HATPase_c"/>
    <property type="match status" value="1"/>
</dbReference>
<evidence type="ECO:0000256" key="5">
    <source>
        <dbReference type="ARBA" id="ARBA00022679"/>
    </source>
</evidence>
<dbReference type="SUPFAM" id="SSF55874">
    <property type="entry name" value="ATPase domain of HSP90 chaperone/DNA topoisomerase II/histidine kinase"/>
    <property type="match status" value="1"/>
</dbReference>
<keyword evidence="13" id="KW-1185">Reference proteome</keyword>
<evidence type="ECO:0000256" key="1">
    <source>
        <dbReference type="ARBA" id="ARBA00000085"/>
    </source>
</evidence>
<dbReference type="PROSITE" id="PS50109">
    <property type="entry name" value="HIS_KIN"/>
    <property type="match status" value="1"/>
</dbReference>
<dbReference type="GO" id="GO:0005886">
    <property type="term" value="C:plasma membrane"/>
    <property type="evidence" value="ECO:0007669"/>
    <property type="project" value="TreeGrafter"/>
</dbReference>
<evidence type="ECO:0000256" key="8">
    <source>
        <dbReference type="ARBA" id="ARBA00022989"/>
    </source>
</evidence>
<accession>A0A1H0TJJ1</accession>
<dbReference type="RefSeq" id="WP_092835226.1">
    <property type="nucleotide sequence ID" value="NZ_FNJL01000015.1"/>
</dbReference>
<proteinExistence type="predicted"/>
<evidence type="ECO:0000256" key="3">
    <source>
        <dbReference type="ARBA" id="ARBA00012438"/>
    </source>
</evidence>
<organism evidence="12 13">
    <name type="scientific">Paracidovorax cattleyae</name>
    <dbReference type="NCBI Taxonomy" id="80868"/>
    <lineage>
        <taxon>Bacteria</taxon>
        <taxon>Pseudomonadati</taxon>
        <taxon>Pseudomonadota</taxon>
        <taxon>Betaproteobacteria</taxon>
        <taxon>Burkholderiales</taxon>
        <taxon>Comamonadaceae</taxon>
        <taxon>Paracidovorax</taxon>
    </lineage>
</organism>
<dbReference type="InterPro" id="IPR004358">
    <property type="entry name" value="Sig_transdc_His_kin-like_C"/>
</dbReference>
<gene>
    <name evidence="12" type="ORF">SAMN04489708_115103</name>
</gene>
<dbReference type="AlphaFoldDB" id="A0A1H0TJJ1"/>
<protein>
    <recommendedName>
        <fullName evidence="3">histidine kinase</fullName>
        <ecNumber evidence="3">2.7.13.3</ecNumber>
    </recommendedName>
</protein>
<dbReference type="Pfam" id="PF08521">
    <property type="entry name" value="2CSK_N"/>
    <property type="match status" value="1"/>
</dbReference>
<evidence type="ECO:0000256" key="10">
    <source>
        <dbReference type="SAM" id="Phobius"/>
    </source>
</evidence>
<dbReference type="PANTHER" id="PTHR45436:SF1">
    <property type="entry name" value="SENSOR PROTEIN QSEC"/>
    <property type="match status" value="1"/>
</dbReference>
<dbReference type="InterPro" id="IPR036097">
    <property type="entry name" value="HisK_dim/P_sf"/>
</dbReference>
<dbReference type="EMBL" id="FNJL01000015">
    <property type="protein sequence ID" value="SDP54164.1"/>
    <property type="molecule type" value="Genomic_DNA"/>
</dbReference>
<dbReference type="OrthoDB" id="8554694at2"/>
<reference evidence="13" key="1">
    <citation type="submission" date="2016-10" db="EMBL/GenBank/DDBJ databases">
        <authorList>
            <person name="Varghese N."/>
            <person name="Submissions S."/>
        </authorList>
    </citation>
    <scope>NUCLEOTIDE SEQUENCE [LARGE SCALE GENOMIC DNA]</scope>
    <source>
        <strain evidence="13">DSM 17101</strain>
    </source>
</reference>
<dbReference type="Gene3D" id="1.10.287.130">
    <property type="match status" value="1"/>
</dbReference>
<dbReference type="InterPro" id="IPR036890">
    <property type="entry name" value="HATPase_C_sf"/>
</dbReference>
<evidence type="ECO:0000256" key="7">
    <source>
        <dbReference type="ARBA" id="ARBA00022777"/>
    </source>
</evidence>
<dbReference type="SMART" id="SM00387">
    <property type="entry name" value="HATPase_c"/>
    <property type="match status" value="1"/>
</dbReference>
<dbReference type="SMART" id="SM00388">
    <property type="entry name" value="HisKA"/>
    <property type="match status" value="1"/>
</dbReference>
<dbReference type="CDD" id="cd00075">
    <property type="entry name" value="HATPase"/>
    <property type="match status" value="1"/>
</dbReference>
<evidence type="ECO:0000313" key="12">
    <source>
        <dbReference type="EMBL" id="SDP54164.1"/>
    </source>
</evidence>
<evidence type="ECO:0000256" key="9">
    <source>
        <dbReference type="ARBA" id="ARBA00023136"/>
    </source>
</evidence>
<keyword evidence="4" id="KW-0597">Phosphoprotein</keyword>
<dbReference type="PRINTS" id="PR00344">
    <property type="entry name" value="BCTRLSENSOR"/>
</dbReference>
<dbReference type="InterPro" id="IPR003661">
    <property type="entry name" value="HisK_dim/P_dom"/>
</dbReference>